<evidence type="ECO:0000256" key="11">
    <source>
        <dbReference type="PIRSR" id="PIRSR000706-2"/>
    </source>
</evidence>
<protein>
    <recommendedName>
        <fullName evidence="3">Aminoglycoside 3'-phosphotransferase</fullName>
        <ecNumber evidence="2">2.7.1.95</ecNumber>
    </recommendedName>
</protein>
<keyword evidence="8 10" id="KW-0046">Antibiotic resistance</keyword>
<dbReference type="InterPro" id="IPR011009">
    <property type="entry name" value="Kinase-like_dom_sf"/>
</dbReference>
<evidence type="ECO:0000256" key="9">
    <source>
        <dbReference type="ARBA" id="ARBA00048925"/>
    </source>
</evidence>
<evidence type="ECO:0000256" key="5">
    <source>
        <dbReference type="ARBA" id="ARBA00022741"/>
    </source>
</evidence>
<dbReference type="PIRSF" id="PIRSF000706">
    <property type="entry name" value="Kanamycin_kin"/>
    <property type="match status" value="1"/>
</dbReference>
<comment type="catalytic activity">
    <reaction evidence="9">
        <text>kanamycin A + ATP = kanamycin 3'-phosphate + ADP + H(+)</text>
        <dbReference type="Rhea" id="RHEA:24256"/>
        <dbReference type="ChEBI" id="CHEBI:15378"/>
        <dbReference type="ChEBI" id="CHEBI:30616"/>
        <dbReference type="ChEBI" id="CHEBI:57909"/>
        <dbReference type="ChEBI" id="CHEBI:58214"/>
        <dbReference type="ChEBI" id="CHEBI:456216"/>
        <dbReference type="EC" id="2.7.1.95"/>
    </reaction>
</comment>
<dbReference type="Gene3D" id="3.30.200.20">
    <property type="entry name" value="Phosphorylase Kinase, domain 1"/>
    <property type="match status" value="1"/>
</dbReference>
<keyword evidence="6 10" id="KW-0418">Kinase</keyword>
<keyword evidence="7 10" id="KW-0067">ATP-binding</keyword>
<evidence type="ECO:0000256" key="6">
    <source>
        <dbReference type="ARBA" id="ARBA00022777"/>
    </source>
</evidence>
<dbReference type="GO" id="GO:0005524">
    <property type="term" value="F:ATP binding"/>
    <property type="evidence" value="ECO:0007669"/>
    <property type="project" value="UniProtKB-KW"/>
</dbReference>
<sequence length="289" mass="32683">MTQTLNELLAHELSERGFKPRNGAILPTHLIERLKIRDVTLAPFSASTSQLWAKLTDDEDTALFLKLAVRRLTNPFSAERDRLIWIGRFFDAPEVVDYWAGEEHEVIVTTWRTGKTVKDCVLEGADAEGAIRRAGRFLRELHASPAVSACPFHRDLPVLHADATLLLDMERPWEGAVPSEFEETFGKSPAEYLAPLLADFPENDRTTLVHGEANLANFLIGDDGGFSVLDTGRLGRGDRHLDLGLAIWEMEVMSVPHLVAPFLDEYDRDAIDDNRLEYFRRLAGYFWHT</sequence>
<dbReference type="Gene3D" id="3.90.1200.10">
    <property type="match status" value="1"/>
</dbReference>
<evidence type="ECO:0000256" key="7">
    <source>
        <dbReference type="ARBA" id="ARBA00022840"/>
    </source>
</evidence>
<name>A0A6N6JMG4_9RHOB</name>
<dbReference type="Pfam" id="PF01636">
    <property type="entry name" value="APH"/>
    <property type="match status" value="1"/>
</dbReference>
<evidence type="ECO:0000259" key="12">
    <source>
        <dbReference type="Pfam" id="PF01636"/>
    </source>
</evidence>
<dbReference type="AlphaFoldDB" id="A0A6N6JMG4"/>
<keyword evidence="14" id="KW-1185">Reference proteome</keyword>
<dbReference type="GO" id="GO:0046872">
    <property type="term" value="F:metal ion binding"/>
    <property type="evidence" value="ECO:0007669"/>
    <property type="project" value="UniProtKB-KW"/>
</dbReference>
<evidence type="ECO:0000256" key="4">
    <source>
        <dbReference type="ARBA" id="ARBA00022679"/>
    </source>
</evidence>
<evidence type="ECO:0000256" key="1">
    <source>
        <dbReference type="ARBA" id="ARBA00006219"/>
    </source>
</evidence>
<evidence type="ECO:0000256" key="3">
    <source>
        <dbReference type="ARBA" id="ARBA00017903"/>
    </source>
</evidence>
<dbReference type="InterPro" id="IPR002575">
    <property type="entry name" value="Aminoglycoside_PTrfase"/>
</dbReference>
<keyword evidence="5 10" id="KW-0547">Nucleotide-binding</keyword>
<feature type="binding site" evidence="11">
    <location>
        <position position="230"/>
    </location>
    <ligand>
        <name>Mg(2+)</name>
        <dbReference type="ChEBI" id="CHEBI:18420"/>
    </ligand>
</feature>
<dbReference type="EC" id="2.7.1.95" evidence="2"/>
<accession>A0A6N6JMG4</accession>
<evidence type="ECO:0000256" key="8">
    <source>
        <dbReference type="ARBA" id="ARBA00023251"/>
    </source>
</evidence>
<gene>
    <name evidence="13" type="ORF">KIN_43690</name>
</gene>
<comment type="similarity">
    <text evidence="1 10">Belongs to the aminoglycoside phosphotransferase family.</text>
</comment>
<dbReference type="OrthoDB" id="3806873at2"/>
<dbReference type="GO" id="GO:0008910">
    <property type="term" value="F:kanamycin kinase activity"/>
    <property type="evidence" value="ECO:0007669"/>
    <property type="project" value="UniProtKB-EC"/>
</dbReference>
<reference evidence="13 14" key="1">
    <citation type="submission" date="2019-12" db="EMBL/GenBank/DDBJ databases">
        <title>Litoreibacter badius sp. nov., a novel bacteriochlorophyll a-containing bacterium in the genus Litoreibacter.</title>
        <authorList>
            <person name="Kanamuro M."/>
            <person name="Takabe Y."/>
            <person name="Mori K."/>
            <person name="Takaichi S."/>
            <person name="Hanada S."/>
        </authorList>
    </citation>
    <scope>NUCLEOTIDE SEQUENCE [LARGE SCALE GENOMIC DNA]</scope>
    <source>
        <strain evidence="13 14">K6</strain>
    </source>
</reference>
<keyword evidence="4 10" id="KW-0808">Transferase</keyword>
<dbReference type="RefSeq" id="WP_159811121.1">
    <property type="nucleotide sequence ID" value="NZ_BLJE01000010.1"/>
</dbReference>
<dbReference type="GO" id="GO:0046677">
    <property type="term" value="P:response to antibiotic"/>
    <property type="evidence" value="ECO:0007669"/>
    <property type="project" value="UniProtKB-KW"/>
</dbReference>
<dbReference type="EMBL" id="BLJE01000010">
    <property type="protein sequence ID" value="GFE67295.1"/>
    <property type="molecule type" value="Genomic_DNA"/>
</dbReference>
<evidence type="ECO:0000313" key="13">
    <source>
        <dbReference type="EMBL" id="GFE67295.1"/>
    </source>
</evidence>
<keyword evidence="11" id="KW-0479">Metal-binding</keyword>
<feature type="binding site" evidence="11">
    <location>
        <position position="217"/>
    </location>
    <ligand>
        <name>Mg(2+)</name>
        <dbReference type="ChEBI" id="CHEBI:18420"/>
    </ligand>
</feature>
<evidence type="ECO:0000256" key="10">
    <source>
        <dbReference type="PIRNR" id="PIRNR000706"/>
    </source>
</evidence>
<dbReference type="Proteomes" id="UP000436822">
    <property type="component" value="Unassembled WGS sequence"/>
</dbReference>
<evidence type="ECO:0000313" key="14">
    <source>
        <dbReference type="Proteomes" id="UP000436822"/>
    </source>
</evidence>
<evidence type="ECO:0000256" key="2">
    <source>
        <dbReference type="ARBA" id="ARBA00012193"/>
    </source>
</evidence>
<organism evidence="13 14">
    <name type="scientific">Litoreibacter roseus</name>
    <dbReference type="NCBI Taxonomy" id="2601869"/>
    <lineage>
        <taxon>Bacteria</taxon>
        <taxon>Pseudomonadati</taxon>
        <taxon>Pseudomonadota</taxon>
        <taxon>Alphaproteobacteria</taxon>
        <taxon>Rhodobacterales</taxon>
        <taxon>Roseobacteraceae</taxon>
        <taxon>Litoreibacter</taxon>
    </lineage>
</organism>
<proteinExistence type="inferred from homology"/>
<comment type="caution">
    <text evidence="13">The sequence shown here is derived from an EMBL/GenBank/DDBJ whole genome shotgun (WGS) entry which is preliminary data.</text>
</comment>
<feature type="domain" description="Aminoglycoside phosphotransferase" evidence="12">
    <location>
        <begin position="43"/>
        <end position="267"/>
    </location>
</feature>
<keyword evidence="11" id="KW-0460">Magnesium</keyword>
<dbReference type="InterPro" id="IPR024165">
    <property type="entry name" value="Kan/Strep_kinase"/>
</dbReference>
<dbReference type="SUPFAM" id="SSF56112">
    <property type="entry name" value="Protein kinase-like (PK-like)"/>
    <property type="match status" value="1"/>
</dbReference>